<accession>A0A0U2VCZ9</accession>
<keyword evidence="1" id="KW-0812">Transmembrane</keyword>
<dbReference type="EMBL" id="KT755016">
    <property type="protein sequence ID" value="ALS04850.1"/>
    <property type="molecule type" value="mRNA"/>
</dbReference>
<name>A0A0U2VCZ9_9MAXI</name>
<keyword evidence="1" id="KW-1133">Transmembrane helix</keyword>
<dbReference type="AlphaFoldDB" id="A0A0U2VCZ9"/>
<keyword evidence="1" id="KW-0472">Membrane</keyword>
<reference evidence="2" key="1">
    <citation type="journal article" date="2015" name="Sci. Rep.">
        <title>Spliced leader RNA trans-splicing discovered in copepods.</title>
        <authorList>
            <person name="Yang F."/>
            <person name="Xu D."/>
            <person name="Zhuang Y."/>
            <person name="Yi X."/>
            <person name="Huang Y."/>
            <person name="Chen H."/>
            <person name="Lin S."/>
            <person name="Campbell D.A."/>
            <person name="Sturm N.R."/>
            <person name="Liu G."/>
            <person name="Zhang H."/>
        </authorList>
    </citation>
    <scope>NUCLEOTIDE SEQUENCE</scope>
</reference>
<feature type="transmembrane region" description="Helical" evidence="1">
    <location>
        <begin position="27"/>
        <end position="46"/>
    </location>
</feature>
<sequence length="61" mass="7014">MAQLRYPYTLGAMVMRYPLKTHVQRNWVYKAYGIGLLLCLPIFAKITASIPEPKQKADAHH</sequence>
<organism evidence="2">
    <name type="scientific">Pseudodiaptomus poplesia</name>
    <dbReference type="NCBI Taxonomy" id="213370"/>
    <lineage>
        <taxon>Eukaryota</taxon>
        <taxon>Metazoa</taxon>
        <taxon>Ecdysozoa</taxon>
        <taxon>Arthropoda</taxon>
        <taxon>Crustacea</taxon>
        <taxon>Multicrustacea</taxon>
        <taxon>Hexanauplia</taxon>
        <taxon>Copepoda</taxon>
        <taxon>Calanoida</taxon>
        <taxon>Pseudodiaptomidae</taxon>
        <taxon>Pseudodiaptomus</taxon>
    </lineage>
</organism>
<evidence type="ECO:0000313" key="2">
    <source>
        <dbReference type="EMBL" id="ALS04850.1"/>
    </source>
</evidence>
<proteinExistence type="evidence at transcript level"/>
<evidence type="ECO:0000256" key="1">
    <source>
        <dbReference type="SAM" id="Phobius"/>
    </source>
</evidence>
<protein>
    <submittedName>
        <fullName evidence="2">Isoform A</fullName>
    </submittedName>
</protein>